<comment type="caution">
    <text evidence="2">The sequence shown here is derived from an EMBL/GenBank/DDBJ whole genome shotgun (WGS) entry which is preliminary data.</text>
</comment>
<feature type="transmembrane region" description="Helical" evidence="1">
    <location>
        <begin position="239"/>
        <end position="260"/>
    </location>
</feature>
<evidence type="ECO:0000313" key="2">
    <source>
        <dbReference type="EMBL" id="CAI0398824.1"/>
    </source>
</evidence>
<gene>
    <name evidence="2" type="ORF">LITE_LOCUS10052</name>
</gene>
<feature type="transmembrane region" description="Helical" evidence="1">
    <location>
        <begin position="170"/>
        <end position="188"/>
    </location>
</feature>
<proteinExistence type="predicted"/>
<keyword evidence="1" id="KW-0812">Transmembrane</keyword>
<dbReference type="PANTHER" id="PTHR38543:SF1">
    <property type="entry name" value="OS04G0465800 PROTEIN"/>
    <property type="match status" value="1"/>
</dbReference>
<evidence type="ECO:0000256" key="1">
    <source>
        <dbReference type="SAM" id="Phobius"/>
    </source>
</evidence>
<evidence type="ECO:0000313" key="3">
    <source>
        <dbReference type="Proteomes" id="UP001154282"/>
    </source>
</evidence>
<keyword evidence="1" id="KW-0472">Membrane</keyword>
<reference evidence="2" key="1">
    <citation type="submission" date="2022-08" db="EMBL/GenBank/DDBJ databases">
        <authorList>
            <person name="Gutierrez-Valencia J."/>
        </authorList>
    </citation>
    <scope>NUCLEOTIDE SEQUENCE</scope>
</reference>
<sequence length="272" mass="30583">MPGPGAHLMYAMASGVGLTTLTGGRFTPHHTLTYTINAFFGPDIGSFSDWLSSFFASSSFVSRLADSIHHPLYYILILGIPFSFFYSWLSNILLRRKLLDSASGVPLSRKQCLYLISAGSLSHFFLDHLFEVPLCAAVLENGQENGHSSMYTWILSTGWWENRAPINPDAVLFTGFLCTSLILGFVYVNRVKPMKSLKNQTYQSYQLVVGIAICYCLWCASQIYWVKPRRPAIGEEADLGVIIFLAVYFFLPHFFCSLSLNPRDHQPQQLPL</sequence>
<name>A0AAV0IP19_9ROSI</name>
<dbReference type="EMBL" id="CAMGYJ010000004">
    <property type="protein sequence ID" value="CAI0398824.1"/>
    <property type="molecule type" value="Genomic_DNA"/>
</dbReference>
<dbReference type="AlphaFoldDB" id="A0AAV0IP19"/>
<feature type="transmembrane region" description="Helical" evidence="1">
    <location>
        <begin position="72"/>
        <end position="91"/>
    </location>
</feature>
<protein>
    <submittedName>
        <fullName evidence="2">Uncharacterized protein</fullName>
    </submittedName>
</protein>
<keyword evidence="3" id="KW-1185">Reference proteome</keyword>
<feature type="transmembrane region" description="Helical" evidence="1">
    <location>
        <begin position="208"/>
        <end position="227"/>
    </location>
</feature>
<dbReference type="Proteomes" id="UP001154282">
    <property type="component" value="Unassembled WGS sequence"/>
</dbReference>
<dbReference type="PANTHER" id="PTHR38543">
    <property type="entry name" value="OS04G0465800 PROTEIN"/>
    <property type="match status" value="1"/>
</dbReference>
<organism evidence="2 3">
    <name type="scientific">Linum tenue</name>
    <dbReference type="NCBI Taxonomy" id="586396"/>
    <lineage>
        <taxon>Eukaryota</taxon>
        <taxon>Viridiplantae</taxon>
        <taxon>Streptophyta</taxon>
        <taxon>Embryophyta</taxon>
        <taxon>Tracheophyta</taxon>
        <taxon>Spermatophyta</taxon>
        <taxon>Magnoliopsida</taxon>
        <taxon>eudicotyledons</taxon>
        <taxon>Gunneridae</taxon>
        <taxon>Pentapetalae</taxon>
        <taxon>rosids</taxon>
        <taxon>fabids</taxon>
        <taxon>Malpighiales</taxon>
        <taxon>Linaceae</taxon>
        <taxon>Linum</taxon>
    </lineage>
</organism>
<accession>A0AAV0IP19</accession>
<keyword evidence="1" id="KW-1133">Transmembrane helix</keyword>